<dbReference type="PANTHER" id="PTHR10257:SF3">
    <property type="entry name" value="SERINE_THREONINE-PROTEIN PHOSPHATASE 2A 56 KDA REGULATORY SUBUNIT GAMMA ISOFORM"/>
    <property type="match status" value="1"/>
</dbReference>
<name>A0AA38KCH5_9AGAR</name>
<gene>
    <name evidence="1" type="ORF">GGU10DRAFT_397232</name>
</gene>
<dbReference type="EMBL" id="MU793529">
    <property type="protein sequence ID" value="KAJ3781738.1"/>
    <property type="molecule type" value="Genomic_DNA"/>
</dbReference>
<evidence type="ECO:0000313" key="1">
    <source>
        <dbReference type="EMBL" id="KAJ3781738.1"/>
    </source>
</evidence>
<dbReference type="InterPro" id="IPR002554">
    <property type="entry name" value="PP2A_B56"/>
</dbReference>
<dbReference type="Gene3D" id="1.25.10.10">
    <property type="entry name" value="Leucine-rich Repeat Variant"/>
    <property type="match status" value="1"/>
</dbReference>
<dbReference type="GO" id="GO:0019888">
    <property type="term" value="F:protein phosphatase regulator activity"/>
    <property type="evidence" value="ECO:0007669"/>
    <property type="project" value="InterPro"/>
</dbReference>
<protein>
    <submittedName>
        <fullName evidence="1">Armadillo-type protein</fullName>
    </submittedName>
</protein>
<proteinExistence type="predicted"/>
<evidence type="ECO:0000313" key="2">
    <source>
        <dbReference type="Proteomes" id="UP001163798"/>
    </source>
</evidence>
<dbReference type="Pfam" id="PF01603">
    <property type="entry name" value="B56"/>
    <property type="match status" value="1"/>
</dbReference>
<dbReference type="AlphaFoldDB" id="A0AA38KCH5"/>
<dbReference type="Proteomes" id="UP001163798">
    <property type="component" value="Unassembled WGS sequence"/>
</dbReference>
<dbReference type="GO" id="GO:0000159">
    <property type="term" value="C:protein phosphatase type 2A complex"/>
    <property type="evidence" value="ECO:0007669"/>
    <property type="project" value="InterPro"/>
</dbReference>
<accession>A0AA38KCH5</accession>
<comment type="caution">
    <text evidence="1">The sequence shown here is derived from an EMBL/GenBank/DDBJ whole genome shotgun (WGS) entry which is preliminary data.</text>
</comment>
<reference evidence="1" key="1">
    <citation type="submission" date="2022-08" db="EMBL/GenBank/DDBJ databases">
        <authorList>
            <consortium name="DOE Joint Genome Institute"/>
            <person name="Min B."/>
            <person name="Riley R."/>
            <person name="Sierra-Patev S."/>
            <person name="Naranjo-Ortiz M."/>
            <person name="Looney B."/>
            <person name="Konkel Z."/>
            <person name="Slot J.C."/>
            <person name="Sakamoto Y."/>
            <person name="Steenwyk J.L."/>
            <person name="Rokas A."/>
            <person name="Carro J."/>
            <person name="Camarero S."/>
            <person name="Ferreira P."/>
            <person name="Molpeceres G."/>
            <person name="Ruiz-Duenas F.J."/>
            <person name="Serrano A."/>
            <person name="Henrissat B."/>
            <person name="Drula E."/>
            <person name="Hughes K.W."/>
            <person name="Mata J.L."/>
            <person name="Ishikawa N.K."/>
            <person name="Vargas-Isla R."/>
            <person name="Ushijima S."/>
            <person name="Smith C.A."/>
            <person name="Ahrendt S."/>
            <person name="Andreopoulos W."/>
            <person name="He G."/>
            <person name="Labutti K."/>
            <person name="Lipzen A."/>
            <person name="Ng V."/>
            <person name="Sandor L."/>
            <person name="Barry K."/>
            <person name="Martinez A.T."/>
            <person name="Xiao Y."/>
            <person name="Gibbons J.G."/>
            <person name="Terashima K."/>
            <person name="Hibbett D.S."/>
            <person name="Grigoriev I.V."/>
        </authorList>
    </citation>
    <scope>NUCLEOTIDE SEQUENCE</scope>
    <source>
        <strain evidence="1">TFB10291</strain>
    </source>
</reference>
<dbReference type="GO" id="GO:0007165">
    <property type="term" value="P:signal transduction"/>
    <property type="evidence" value="ECO:0007669"/>
    <property type="project" value="InterPro"/>
</dbReference>
<sequence length="197" mass="23112">MRFATWNKSPKHLSKQRSSHFVITEKVKIERLPPFMGLFHAPKLHQCHVPFDFNDASGKLKGKQIKAQTLHEMLKYATTQHGVVTKSIYPEVVNMFAVNLFRSIPLPVNPIGNMFDPKEDKPVLELAWPHLQIQYIDQPFVLNLLKLFDLEDPQERDFLKTMLHWIYGKFLNLRAFIHHLINNSKAFLYIILNWPTV</sequence>
<keyword evidence="2" id="KW-1185">Reference proteome</keyword>
<organism evidence="1 2">
    <name type="scientific">Lentinula aff. detonsa</name>
    <dbReference type="NCBI Taxonomy" id="2804958"/>
    <lineage>
        <taxon>Eukaryota</taxon>
        <taxon>Fungi</taxon>
        <taxon>Dikarya</taxon>
        <taxon>Basidiomycota</taxon>
        <taxon>Agaricomycotina</taxon>
        <taxon>Agaricomycetes</taxon>
        <taxon>Agaricomycetidae</taxon>
        <taxon>Agaricales</taxon>
        <taxon>Marasmiineae</taxon>
        <taxon>Omphalotaceae</taxon>
        <taxon>Lentinula</taxon>
    </lineage>
</organism>
<dbReference type="InterPro" id="IPR011989">
    <property type="entry name" value="ARM-like"/>
</dbReference>
<dbReference type="SUPFAM" id="SSF48371">
    <property type="entry name" value="ARM repeat"/>
    <property type="match status" value="1"/>
</dbReference>
<dbReference type="InterPro" id="IPR016024">
    <property type="entry name" value="ARM-type_fold"/>
</dbReference>
<dbReference type="PANTHER" id="PTHR10257">
    <property type="entry name" value="SERINE/THREONINE PROTEIN PHOSPHATASE 2A PP2A REGULATORY SUBUNIT B"/>
    <property type="match status" value="1"/>
</dbReference>